<evidence type="ECO:0000256" key="1">
    <source>
        <dbReference type="ARBA" id="ARBA00005562"/>
    </source>
</evidence>
<dbReference type="PANTHER" id="PTHR11849">
    <property type="entry name" value="ETS"/>
    <property type="match status" value="1"/>
</dbReference>
<dbReference type="EMBL" id="JAIZAY010000002">
    <property type="protein sequence ID" value="KAJ8046398.1"/>
    <property type="molecule type" value="Genomic_DNA"/>
</dbReference>
<proteinExistence type="inferred from homology"/>
<gene>
    <name evidence="6" type="ORF">HOLleu_05054</name>
</gene>
<keyword evidence="3" id="KW-0539">Nucleus</keyword>
<evidence type="ECO:0000259" key="5">
    <source>
        <dbReference type="PROSITE" id="PS50061"/>
    </source>
</evidence>
<dbReference type="InterPro" id="IPR036390">
    <property type="entry name" value="WH_DNA-bd_sf"/>
</dbReference>
<dbReference type="PRINTS" id="PR00454">
    <property type="entry name" value="ETSDOMAIN"/>
</dbReference>
<dbReference type="Pfam" id="PF00178">
    <property type="entry name" value="Ets"/>
    <property type="match status" value="1"/>
</dbReference>
<dbReference type="InterPro" id="IPR000418">
    <property type="entry name" value="Ets_dom"/>
</dbReference>
<feature type="domain" description="ETS" evidence="5">
    <location>
        <begin position="59"/>
        <end position="139"/>
    </location>
</feature>
<dbReference type="GO" id="GO:0030154">
    <property type="term" value="P:cell differentiation"/>
    <property type="evidence" value="ECO:0007669"/>
    <property type="project" value="TreeGrafter"/>
</dbReference>
<dbReference type="GO" id="GO:0043565">
    <property type="term" value="F:sequence-specific DNA binding"/>
    <property type="evidence" value="ECO:0007669"/>
    <property type="project" value="InterPro"/>
</dbReference>
<dbReference type="InterPro" id="IPR036388">
    <property type="entry name" value="WH-like_DNA-bd_sf"/>
</dbReference>
<organism evidence="6 7">
    <name type="scientific">Holothuria leucospilota</name>
    <name type="common">Black long sea cucumber</name>
    <name type="synonym">Mertensiothuria leucospilota</name>
    <dbReference type="NCBI Taxonomy" id="206669"/>
    <lineage>
        <taxon>Eukaryota</taxon>
        <taxon>Metazoa</taxon>
        <taxon>Echinodermata</taxon>
        <taxon>Eleutherozoa</taxon>
        <taxon>Echinozoa</taxon>
        <taxon>Holothuroidea</taxon>
        <taxon>Aspidochirotacea</taxon>
        <taxon>Aspidochirotida</taxon>
        <taxon>Holothuriidae</taxon>
        <taxon>Holothuria</taxon>
    </lineage>
</organism>
<keyword evidence="7" id="KW-1185">Reference proteome</keyword>
<comment type="similarity">
    <text evidence="1 3">Belongs to the ETS family.</text>
</comment>
<keyword evidence="2 3" id="KW-0238">DNA-binding</keyword>
<dbReference type="SMART" id="SM00413">
    <property type="entry name" value="ETS"/>
    <property type="match status" value="1"/>
</dbReference>
<feature type="region of interest" description="Disordered" evidence="4">
    <location>
        <begin position="1"/>
        <end position="35"/>
    </location>
</feature>
<reference evidence="6" key="1">
    <citation type="submission" date="2021-10" db="EMBL/GenBank/DDBJ databases">
        <title>Tropical sea cucumber genome reveals ecological adaptation and Cuvierian tubules defense mechanism.</title>
        <authorList>
            <person name="Chen T."/>
        </authorList>
    </citation>
    <scope>NUCLEOTIDE SEQUENCE</scope>
    <source>
        <strain evidence="6">Nanhai2018</strain>
        <tissue evidence="6">Muscle</tissue>
    </source>
</reference>
<dbReference type="PROSITE" id="PS00346">
    <property type="entry name" value="ETS_DOMAIN_2"/>
    <property type="match status" value="1"/>
</dbReference>
<feature type="compositionally biased region" description="Low complexity" evidence="4">
    <location>
        <begin position="222"/>
        <end position="231"/>
    </location>
</feature>
<name>A0A9Q1CJH6_HOLLE</name>
<comment type="caution">
    <text evidence="6">The sequence shown here is derived from an EMBL/GenBank/DDBJ whole genome shotgun (WGS) entry which is preliminary data.</text>
</comment>
<dbReference type="Gene3D" id="1.10.10.10">
    <property type="entry name" value="Winged helix-like DNA-binding domain superfamily/Winged helix DNA-binding domain"/>
    <property type="match status" value="1"/>
</dbReference>
<dbReference type="SUPFAM" id="SSF46785">
    <property type="entry name" value="Winged helix' DNA-binding domain"/>
    <property type="match status" value="1"/>
</dbReference>
<protein>
    <submittedName>
        <fullName evidence="6">ETS domain-containing protein Elk-1</fullName>
    </submittedName>
</protein>
<evidence type="ECO:0000256" key="3">
    <source>
        <dbReference type="RuleBase" id="RU004019"/>
    </source>
</evidence>
<feature type="region of interest" description="Disordered" evidence="4">
    <location>
        <begin position="222"/>
        <end position="256"/>
    </location>
</feature>
<evidence type="ECO:0000313" key="7">
    <source>
        <dbReference type="Proteomes" id="UP001152320"/>
    </source>
</evidence>
<dbReference type="GO" id="GO:0000981">
    <property type="term" value="F:DNA-binding transcription factor activity, RNA polymerase II-specific"/>
    <property type="evidence" value="ECO:0007669"/>
    <property type="project" value="TreeGrafter"/>
</dbReference>
<comment type="subcellular location">
    <subcellularLocation>
        <location evidence="3">Nucleus</location>
    </subcellularLocation>
</comment>
<dbReference type="PROSITE" id="PS50061">
    <property type="entry name" value="ETS_DOMAIN_3"/>
    <property type="match status" value="1"/>
</dbReference>
<evidence type="ECO:0000256" key="2">
    <source>
        <dbReference type="ARBA" id="ARBA00023125"/>
    </source>
</evidence>
<dbReference type="AlphaFoldDB" id="A0A9Q1CJH6"/>
<dbReference type="PROSITE" id="PS00345">
    <property type="entry name" value="ETS_DOMAIN_1"/>
    <property type="match status" value="1"/>
</dbReference>
<dbReference type="GO" id="GO:0005634">
    <property type="term" value="C:nucleus"/>
    <property type="evidence" value="ECO:0007669"/>
    <property type="project" value="UniProtKB-SubCell"/>
</dbReference>
<sequence length="455" mass="49497">MDGSTPAPPVAHQHNQNGSWSGPEFKTEKPDQNMNESIPTRHLQNHIPLNAKRLESNNITLWQFLLDLLDDPNQSHLIVWTGHEGEFKLLNAEEVARMWGLRKNKTNMNYDKLSRALRYYYDKNIIKKVMGQKFVYKFVSYPDQMVYSSRVKVEMRGAPNSRPNSYPSTASVVAVKQEVSSGSAQNPLDRNTNREALEVKSEQSDERLVPLDCSVKSVSLAASSSTSDSSAPKYQIAVTRERSPVRSSPPPYPNRSIYVTESSSAYVTEARMHNEPKLVDSSARPIVASSAAKSFVYTTTTHTVGPRPKSANKPKPVQLTVPPIICATQQAASPGPSLSSSLVKHHPNSPSYLNTSSAVTALHTPALPATPIMVASPLLGQGGTPLLSQHGTPLVHLWGTFSPLPISPSVTNSNTFQFPTLVNGLASPMAVSGVPLQPLTPVLLSPPSSKAIIVT</sequence>
<evidence type="ECO:0000256" key="4">
    <source>
        <dbReference type="SAM" id="MobiDB-lite"/>
    </source>
</evidence>
<dbReference type="PANTHER" id="PTHR11849:SF133">
    <property type="entry name" value="ETS DOMAIN-CONTAINING PROTEIN"/>
    <property type="match status" value="1"/>
</dbReference>
<evidence type="ECO:0000313" key="6">
    <source>
        <dbReference type="EMBL" id="KAJ8046398.1"/>
    </source>
</evidence>
<dbReference type="Proteomes" id="UP001152320">
    <property type="component" value="Chromosome 2"/>
</dbReference>
<dbReference type="OrthoDB" id="10067219at2759"/>
<accession>A0A9Q1CJH6</accession>
<dbReference type="InterPro" id="IPR046328">
    <property type="entry name" value="ETS_fam"/>
</dbReference>